<dbReference type="NCBIfam" id="TIGR00594">
    <property type="entry name" value="polc"/>
    <property type="match status" value="1"/>
</dbReference>
<evidence type="ECO:0000256" key="12">
    <source>
        <dbReference type="ARBA" id="ARBA00049244"/>
    </source>
</evidence>
<comment type="subcellular location">
    <subcellularLocation>
        <location evidence="1 13">Cytoplasm</location>
    </subcellularLocation>
</comment>
<dbReference type="GO" id="GO:0003887">
    <property type="term" value="F:DNA-directed DNA polymerase activity"/>
    <property type="evidence" value="ECO:0007669"/>
    <property type="project" value="UniProtKB-UniRule"/>
</dbReference>
<dbReference type="EMBL" id="QAYG01000004">
    <property type="protein sequence ID" value="PTW60396.1"/>
    <property type="molecule type" value="Genomic_DNA"/>
</dbReference>
<dbReference type="CDD" id="cd04485">
    <property type="entry name" value="DnaE_OBF"/>
    <property type="match status" value="1"/>
</dbReference>
<evidence type="ECO:0000256" key="2">
    <source>
        <dbReference type="ARBA" id="ARBA00007391"/>
    </source>
</evidence>
<comment type="function">
    <text evidence="13">DNA polymerase involved in damage-induced mutagenesis and translesion synthesis (TLS). It is not the major replicative DNA polymerase.</text>
</comment>
<dbReference type="InterPro" id="IPR023073">
    <property type="entry name" value="DnaE2"/>
</dbReference>
<feature type="domain" description="Polymerase/histidinol phosphatase N-terminal" evidence="14">
    <location>
        <begin position="19"/>
        <end position="86"/>
    </location>
</feature>
<dbReference type="RefSeq" id="WP_107990018.1">
    <property type="nucleotide sequence ID" value="NZ_QAYG01000004.1"/>
</dbReference>
<dbReference type="GO" id="GO:0006260">
    <property type="term" value="P:DNA replication"/>
    <property type="evidence" value="ECO:0007669"/>
    <property type="project" value="UniProtKB-KW"/>
</dbReference>
<evidence type="ECO:0000256" key="3">
    <source>
        <dbReference type="ARBA" id="ARBA00012417"/>
    </source>
</evidence>
<keyword evidence="9 13" id="KW-0227">DNA damage</keyword>
<dbReference type="Pfam" id="PF07733">
    <property type="entry name" value="DNA_pol3_alpha"/>
    <property type="match status" value="1"/>
</dbReference>
<dbReference type="GO" id="GO:0005737">
    <property type="term" value="C:cytoplasm"/>
    <property type="evidence" value="ECO:0007669"/>
    <property type="project" value="UniProtKB-SubCell"/>
</dbReference>
<dbReference type="CDD" id="cd07434">
    <property type="entry name" value="PHP_PolIIIA_DnaE2"/>
    <property type="match status" value="1"/>
</dbReference>
<evidence type="ECO:0000313" key="15">
    <source>
        <dbReference type="EMBL" id="PTW60396.1"/>
    </source>
</evidence>
<dbReference type="InterPro" id="IPR004013">
    <property type="entry name" value="PHP_dom"/>
</dbReference>
<dbReference type="InterPro" id="IPR004365">
    <property type="entry name" value="NA-bd_OB_tRNA"/>
</dbReference>
<evidence type="ECO:0000256" key="11">
    <source>
        <dbReference type="ARBA" id="ARBA00023204"/>
    </source>
</evidence>
<dbReference type="NCBIfam" id="NF004225">
    <property type="entry name" value="PRK05672.1"/>
    <property type="match status" value="1"/>
</dbReference>
<dbReference type="Pfam" id="PF01336">
    <property type="entry name" value="tRNA_anti-codon"/>
    <property type="match status" value="1"/>
</dbReference>
<dbReference type="SMART" id="SM00481">
    <property type="entry name" value="POLIIIAc"/>
    <property type="match status" value="1"/>
</dbReference>
<protein>
    <recommendedName>
        <fullName evidence="4 13">Error-prone DNA polymerase</fullName>
        <ecNumber evidence="3 13">2.7.7.7</ecNumber>
    </recommendedName>
</protein>
<gene>
    <name evidence="13" type="primary">dnaE2</name>
    <name evidence="15" type="ORF">C8N35_10419</name>
</gene>
<evidence type="ECO:0000259" key="14">
    <source>
        <dbReference type="SMART" id="SM00481"/>
    </source>
</evidence>
<evidence type="ECO:0000256" key="13">
    <source>
        <dbReference type="HAMAP-Rule" id="MF_01902"/>
    </source>
</evidence>
<evidence type="ECO:0000256" key="8">
    <source>
        <dbReference type="ARBA" id="ARBA00022705"/>
    </source>
</evidence>
<dbReference type="EC" id="2.7.7.7" evidence="3 13"/>
<dbReference type="InterPro" id="IPR003141">
    <property type="entry name" value="Pol/His_phosphatase_N"/>
</dbReference>
<dbReference type="GO" id="GO:0006281">
    <property type="term" value="P:DNA repair"/>
    <property type="evidence" value="ECO:0007669"/>
    <property type="project" value="UniProtKB-UniRule"/>
</dbReference>
<sequence>MSPDTPPRTQSRHPEPGYCELAVSSNFSFLRGASHPEELVNEAARLGLAGIALTDRNSLAGVVRAHMAAKEVGIAYAPGCRLAFSDGTPDILVWPQDRRAYGHLCELLTLGKRRAPKGECHLMLDDLLALGEGLLMAVIPGPRLDKTLTACLLSLRAAFPDHLHLALARQHGPNDRRRMARISEVSDETGVPLVAIGDVLYHHPDRRPLQDVVTCIREHARLTDIGRRLLPNAERHLHTPAERLRLFAGYEKAVLRTGSLFGRIRFSLDELRHQYPEDPVFEELGGKPLPSQEALERLVAIGLEQRYPEGAPQKVLAAIAHETQLIARLSYAPYFLTVYDIVRFARSQGILCQGRGSAANSAVCYCLGITEVNPEKVDLLFERFISEERKEPPDIDVDFEHERREEVIQYIYRKYGRERAGLAATVISYRARSAIRDVGKVFGLSEDAITALSGTRWGSSSREIGLADIQRAGFDPKDKHLRQMLDLAQQIVGFPRHLSQHVGGFLITRDRLSSLIPIENAAMDDRTIVEWDKDDLNALNMLKIDVLALGMLTCLRRTFDLLEAHYGRRETLASLSEGDEPTYDMICRADTIGVFQIESRAQMTMLPRLRPRCYYDLVIEVAIVRPGPIQGNMVHPYLRRRQGLEPVSYPKEELRRVLGKTLGVPLFQEQAMNIAIVAAHFEPGEADRLRRAMATFRRVGTIGSFRRKMVEGMVANGYEREFAEHCFQQIEGFGEYGFPESHAASFALLVYVSCWMKCHYPDVFCAALLNSQPMGFYAPAQIVRDAREHGVEVRPVDINHSRWETTLEPNGKTENVAPQHRPMIGIMKNTHAVRLGLNRVKGLGKTDAETLLHHRARGYDSVRDLWLRSGLSRSAVERLAEADCFRSLGLDRRAALWAAKALDPLSGTDRLPLFAATDAHGLHHEPDVKLPPMPLGEHVIIDYRSLSLSLKAHPVSFIRDRLARARYRRCVDLQTIGSGRNVQVGGLVLVRQRPGSARGVIFATIEDESGVANLIVWPKVFEKYRTVVLGSRCIGVRGKLQNEQGVIHVVATHLEDLTPWLATLSRDANDLVALVNADEVRRPVVERRPAPNPISGLTQLLKDAPEIRQDLERLTISDTTRRALPKGRNFH</sequence>
<dbReference type="FunFam" id="1.10.150.870:FF:000002">
    <property type="entry name" value="Error-prone DNA polymerase"/>
    <property type="match status" value="1"/>
</dbReference>
<dbReference type="PANTHER" id="PTHR32294">
    <property type="entry name" value="DNA POLYMERASE III SUBUNIT ALPHA"/>
    <property type="match status" value="1"/>
</dbReference>
<dbReference type="InterPro" id="IPR016195">
    <property type="entry name" value="Pol/histidinol_Pase-like"/>
</dbReference>
<dbReference type="AlphaFoldDB" id="A0A2T5V9G1"/>
<dbReference type="Pfam" id="PF17657">
    <property type="entry name" value="DNA_pol3_finger"/>
    <property type="match status" value="1"/>
</dbReference>
<dbReference type="Pfam" id="PF02811">
    <property type="entry name" value="PHP"/>
    <property type="match status" value="1"/>
</dbReference>
<dbReference type="InterPro" id="IPR029460">
    <property type="entry name" value="DNAPol_HHH"/>
</dbReference>
<evidence type="ECO:0000256" key="5">
    <source>
        <dbReference type="ARBA" id="ARBA00022490"/>
    </source>
</evidence>
<dbReference type="OrthoDB" id="9803237at2"/>
<dbReference type="InterPro" id="IPR040982">
    <property type="entry name" value="DNA_pol3_finger"/>
</dbReference>
<dbReference type="SUPFAM" id="SSF89550">
    <property type="entry name" value="PHP domain-like"/>
    <property type="match status" value="1"/>
</dbReference>
<comment type="catalytic activity">
    <reaction evidence="12 13">
        <text>DNA(n) + a 2'-deoxyribonucleoside 5'-triphosphate = DNA(n+1) + diphosphate</text>
        <dbReference type="Rhea" id="RHEA:22508"/>
        <dbReference type="Rhea" id="RHEA-COMP:17339"/>
        <dbReference type="Rhea" id="RHEA-COMP:17340"/>
        <dbReference type="ChEBI" id="CHEBI:33019"/>
        <dbReference type="ChEBI" id="CHEBI:61560"/>
        <dbReference type="ChEBI" id="CHEBI:173112"/>
        <dbReference type="EC" id="2.7.7.7"/>
    </reaction>
</comment>
<comment type="caution">
    <text evidence="15">The sequence shown here is derived from an EMBL/GenBank/DDBJ whole genome shotgun (WGS) entry which is preliminary data.</text>
</comment>
<keyword evidence="6 13" id="KW-0808">Transferase</keyword>
<dbReference type="HAMAP" id="MF_01902">
    <property type="entry name" value="DNApol_error_prone"/>
    <property type="match status" value="1"/>
</dbReference>
<dbReference type="Pfam" id="PF14579">
    <property type="entry name" value="HHH_6"/>
    <property type="match status" value="1"/>
</dbReference>
<keyword evidence="8 13" id="KW-0235">DNA replication</keyword>
<dbReference type="Proteomes" id="UP000244081">
    <property type="component" value="Unassembled WGS sequence"/>
</dbReference>
<evidence type="ECO:0000256" key="1">
    <source>
        <dbReference type="ARBA" id="ARBA00004496"/>
    </source>
</evidence>
<keyword evidence="11 13" id="KW-0234">DNA repair</keyword>
<accession>A0A2T5V9G1</accession>
<evidence type="ECO:0000256" key="6">
    <source>
        <dbReference type="ARBA" id="ARBA00022679"/>
    </source>
</evidence>
<keyword evidence="16" id="KW-1185">Reference proteome</keyword>
<evidence type="ECO:0000256" key="4">
    <source>
        <dbReference type="ARBA" id="ARBA00017273"/>
    </source>
</evidence>
<evidence type="ECO:0000256" key="7">
    <source>
        <dbReference type="ARBA" id="ARBA00022695"/>
    </source>
</evidence>
<organism evidence="15 16">
    <name type="scientific">Breoghania corrubedonensis</name>
    <dbReference type="NCBI Taxonomy" id="665038"/>
    <lineage>
        <taxon>Bacteria</taxon>
        <taxon>Pseudomonadati</taxon>
        <taxon>Pseudomonadota</taxon>
        <taxon>Alphaproteobacteria</taxon>
        <taxon>Hyphomicrobiales</taxon>
        <taxon>Stappiaceae</taxon>
        <taxon>Breoghania</taxon>
    </lineage>
</organism>
<name>A0A2T5V9G1_9HYPH</name>
<dbReference type="GO" id="GO:0003676">
    <property type="term" value="F:nucleic acid binding"/>
    <property type="evidence" value="ECO:0007669"/>
    <property type="project" value="InterPro"/>
</dbReference>
<keyword evidence="7 13" id="KW-0548">Nucleotidyltransferase</keyword>
<proteinExistence type="inferred from homology"/>
<keyword evidence="10 13" id="KW-0239">DNA-directed DNA polymerase</keyword>
<dbReference type="Gene3D" id="3.20.20.140">
    <property type="entry name" value="Metal-dependent hydrolases"/>
    <property type="match status" value="1"/>
</dbReference>
<dbReference type="PANTHER" id="PTHR32294:SF4">
    <property type="entry name" value="ERROR-PRONE DNA POLYMERASE"/>
    <property type="match status" value="1"/>
</dbReference>
<keyword evidence="5 13" id="KW-0963">Cytoplasm</keyword>
<dbReference type="InterPro" id="IPR004805">
    <property type="entry name" value="DnaE2/DnaE/PolC"/>
</dbReference>
<dbReference type="InterPro" id="IPR011708">
    <property type="entry name" value="DNA_pol3_alpha_NTPase_dom"/>
</dbReference>
<dbReference type="GO" id="GO:0009432">
    <property type="term" value="P:SOS response"/>
    <property type="evidence" value="ECO:0007669"/>
    <property type="project" value="UniProtKB-ARBA"/>
</dbReference>
<evidence type="ECO:0000313" key="16">
    <source>
        <dbReference type="Proteomes" id="UP000244081"/>
    </source>
</evidence>
<comment type="similarity">
    <text evidence="2 13">Belongs to the DNA polymerase type-C family. DnaE2 subfamily.</text>
</comment>
<evidence type="ECO:0000256" key="9">
    <source>
        <dbReference type="ARBA" id="ARBA00022763"/>
    </source>
</evidence>
<dbReference type="Gene3D" id="1.10.150.870">
    <property type="match status" value="1"/>
</dbReference>
<evidence type="ECO:0000256" key="10">
    <source>
        <dbReference type="ARBA" id="ARBA00022932"/>
    </source>
</evidence>
<dbReference type="GO" id="GO:0008408">
    <property type="term" value="F:3'-5' exonuclease activity"/>
    <property type="evidence" value="ECO:0007669"/>
    <property type="project" value="InterPro"/>
</dbReference>
<reference evidence="15 16" key="1">
    <citation type="submission" date="2018-04" db="EMBL/GenBank/DDBJ databases">
        <title>Genomic Encyclopedia of Archaeal and Bacterial Type Strains, Phase II (KMG-II): from individual species to whole genera.</title>
        <authorList>
            <person name="Goeker M."/>
        </authorList>
    </citation>
    <scope>NUCLEOTIDE SEQUENCE [LARGE SCALE GENOMIC DNA]</scope>
    <source>
        <strain evidence="15 16">DSM 23382</strain>
    </source>
</reference>